<protein>
    <recommendedName>
        <fullName evidence="5">Gfo/Idh/MocA family oxidoreductase</fullName>
    </recommendedName>
</protein>
<dbReference type="InterPro" id="IPR000683">
    <property type="entry name" value="Gfo/Idh/MocA-like_OxRdtase_N"/>
</dbReference>
<evidence type="ECO:0000313" key="3">
    <source>
        <dbReference type="EMBL" id="GHO97858.1"/>
    </source>
</evidence>
<dbReference type="EMBL" id="BNJK01000002">
    <property type="protein sequence ID" value="GHO97858.1"/>
    <property type="molecule type" value="Genomic_DNA"/>
</dbReference>
<dbReference type="InterPro" id="IPR036291">
    <property type="entry name" value="NAD(P)-bd_dom_sf"/>
</dbReference>
<dbReference type="Pfam" id="PF22725">
    <property type="entry name" value="GFO_IDH_MocA_C3"/>
    <property type="match status" value="1"/>
</dbReference>
<evidence type="ECO:0000313" key="4">
    <source>
        <dbReference type="Proteomes" id="UP000597444"/>
    </source>
</evidence>
<dbReference type="InterPro" id="IPR051450">
    <property type="entry name" value="Gfo/Idh/MocA_Oxidoreductases"/>
</dbReference>
<dbReference type="SUPFAM" id="SSF55347">
    <property type="entry name" value="Glyceraldehyde-3-phosphate dehydrogenase-like, C-terminal domain"/>
    <property type="match status" value="1"/>
</dbReference>
<dbReference type="InterPro" id="IPR055170">
    <property type="entry name" value="GFO_IDH_MocA-like_dom"/>
</dbReference>
<dbReference type="Pfam" id="PF01408">
    <property type="entry name" value="GFO_IDH_MocA"/>
    <property type="match status" value="1"/>
</dbReference>
<feature type="domain" description="GFO/IDH/MocA-like oxidoreductase" evidence="2">
    <location>
        <begin position="138"/>
        <end position="276"/>
    </location>
</feature>
<evidence type="ECO:0008006" key="5">
    <source>
        <dbReference type="Google" id="ProtNLM"/>
    </source>
</evidence>
<dbReference type="Gene3D" id="3.40.50.720">
    <property type="entry name" value="NAD(P)-binding Rossmann-like Domain"/>
    <property type="match status" value="1"/>
</dbReference>
<keyword evidence="4" id="KW-1185">Reference proteome</keyword>
<dbReference type="SUPFAM" id="SSF51735">
    <property type="entry name" value="NAD(P)-binding Rossmann-fold domains"/>
    <property type="match status" value="1"/>
</dbReference>
<dbReference type="AlphaFoldDB" id="A0A8J3ISM4"/>
<proteinExistence type="predicted"/>
<dbReference type="GO" id="GO:0000166">
    <property type="term" value="F:nucleotide binding"/>
    <property type="evidence" value="ECO:0007669"/>
    <property type="project" value="InterPro"/>
</dbReference>
<organism evidence="3 4">
    <name type="scientific">Reticulibacter mediterranei</name>
    <dbReference type="NCBI Taxonomy" id="2778369"/>
    <lineage>
        <taxon>Bacteria</taxon>
        <taxon>Bacillati</taxon>
        <taxon>Chloroflexota</taxon>
        <taxon>Ktedonobacteria</taxon>
        <taxon>Ktedonobacterales</taxon>
        <taxon>Reticulibacteraceae</taxon>
        <taxon>Reticulibacter</taxon>
    </lineage>
</organism>
<feature type="domain" description="Gfo/Idh/MocA-like oxidoreductase N-terminal" evidence="1">
    <location>
        <begin position="5"/>
        <end position="123"/>
    </location>
</feature>
<reference evidence="3" key="1">
    <citation type="submission" date="2020-10" db="EMBL/GenBank/DDBJ databases">
        <title>Taxonomic study of unclassified bacteria belonging to the class Ktedonobacteria.</title>
        <authorList>
            <person name="Yabe S."/>
            <person name="Wang C.M."/>
            <person name="Zheng Y."/>
            <person name="Sakai Y."/>
            <person name="Cavaletti L."/>
            <person name="Monciardini P."/>
            <person name="Donadio S."/>
        </authorList>
    </citation>
    <scope>NUCLEOTIDE SEQUENCE</scope>
    <source>
        <strain evidence="3">ID150040</strain>
    </source>
</reference>
<dbReference type="PANTHER" id="PTHR43377:SF1">
    <property type="entry name" value="BILIVERDIN REDUCTASE A"/>
    <property type="match status" value="1"/>
</dbReference>
<comment type="caution">
    <text evidence="3">The sequence shown here is derived from an EMBL/GenBank/DDBJ whole genome shotgun (WGS) entry which is preliminary data.</text>
</comment>
<gene>
    <name evidence="3" type="ORF">KSF_079060</name>
</gene>
<dbReference type="Proteomes" id="UP000597444">
    <property type="component" value="Unassembled WGS sequence"/>
</dbReference>
<dbReference type="RefSeq" id="WP_220208635.1">
    <property type="nucleotide sequence ID" value="NZ_BNJK01000002.1"/>
</dbReference>
<dbReference type="Gene3D" id="3.30.360.10">
    <property type="entry name" value="Dihydrodipicolinate Reductase, domain 2"/>
    <property type="match status" value="1"/>
</dbReference>
<accession>A0A8J3ISM4</accession>
<evidence type="ECO:0000259" key="2">
    <source>
        <dbReference type="Pfam" id="PF22725"/>
    </source>
</evidence>
<name>A0A8J3ISM4_9CHLR</name>
<dbReference type="PANTHER" id="PTHR43377">
    <property type="entry name" value="BILIVERDIN REDUCTASE A"/>
    <property type="match status" value="1"/>
</dbReference>
<evidence type="ECO:0000259" key="1">
    <source>
        <dbReference type="Pfam" id="PF01408"/>
    </source>
</evidence>
<sequence length="366" mass="40870">METQRIYLIGAGIIARQHAATIRRFPRSEQVVLSVADPNKQALAVFTEQYPHAHAFEDAQTMLAEPALENDIVIVATPPVTHYELASAALATGRHVLCEKPLALDRAQARQMLATARTHGRVLGCCSVRFLHWPPAEAARRLLQEDVLGPLYHVRFLCVEQRNRPGIEYQPGTAWFLDRTKSGGGTLMDRAPYEFGVLNDLLKPTHIEVLSAWLANPITAGMSPASERDVEQHAGASLRYHLADGTTCMLTYERASGTHSEAQSCVEITGLKGSIRWIWPHGFISNTLTHTYDCNGRVESKTISFPRPDPEDLRFGEKPLYYFYQYLQHQPSSAIVNEQALFNFSCIRAIYDCALSEQPQTVVLGE</sequence>